<comment type="caution">
    <text evidence="1">The sequence shown here is derived from an EMBL/GenBank/DDBJ whole genome shotgun (WGS) entry which is preliminary data.</text>
</comment>
<name>A0A8G2C9U5_9BACT</name>
<accession>A0A8G2C9U5</accession>
<gene>
    <name evidence="1" type="ORF">SAMN05660830_01819</name>
</gene>
<sequence length="115" mass="13551">MRDNGNFLPWIIEDARARIFYLDNASSEEVREWKLNRAFQILSADRAKETCPKDVHGWIPKKDPIRCKRCSESHHVRAVTPMQCWQEWAFGEVENYISRSQKLALQGIEWEDASD</sequence>
<protein>
    <submittedName>
        <fullName evidence="1">Uncharacterized protein</fullName>
    </submittedName>
</protein>
<proteinExistence type="predicted"/>
<dbReference type="Proteomes" id="UP000184001">
    <property type="component" value="Unassembled WGS sequence"/>
</dbReference>
<dbReference type="EMBL" id="FQZR01000004">
    <property type="protein sequence ID" value="SHJ21260.1"/>
    <property type="molecule type" value="Genomic_DNA"/>
</dbReference>
<evidence type="ECO:0000313" key="1">
    <source>
        <dbReference type="EMBL" id="SHJ21260.1"/>
    </source>
</evidence>
<reference evidence="1 2" key="1">
    <citation type="submission" date="2016-11" db="EMBL/GenBank/DDBJ databases">
        <authorList>
            <person name="Varghese N."/>
            <person name="Submissions S."/>
        </authorList>
    </citation>
    <scope>NUCLEOTIDE SEQUENCE [LARGE SCALE GENOMIC DNA]</scope>
    <source>
        <strain evidence="1 2">DSM 17919</strain>
    </source>
</reference>
<dbReference type="RefSeq" id="WP_019999891.1">
    <property type="nucleotide sequence ID" value="NZ_CP192219.1"/>
</dbReference>
<organism evidence="1 2">
    <name type="scientific">Halodesulfovibrio aestuarii</name>
    <dbReference type="NCBI Taxonomy" id="126333"/>
    <lineage>
        <taxon>Bacteria</taxon>
        <taxon>Pseudomonadati</taxon>
        <taxon>Thermodesulfobacteriota</taxon>
        <taxon>Desulfovibrionia</taxon>
        <taxon>Desulfovibrionales</taxon>
        <taxon>Desulfovibrionaceae</taxon>
        <taxon>Halodesulfovibrio</taxon>
    </lineage>
</organism>
<dbReference type="AlphaFoldDB" id="A0A8G2C9U5"/>
<evidence type="ECO:0000313" key="2">
    <source>
        <dbReference type="Proteomes" id="UP000184001"/>
    </source>
</evidence>